<protein>
    <submittedName>
        <fullName evidence="2">Uncharacterized protein</fullName>
    </submittedName>
</protein>
<dbReference type="InterPro" id="IPR012876">
    <property type="entry name" value="DUF1677_pln"/>
</dbReference>
<evidence type="ECO:0000313" key="3">
    <source>
        <dbReference type="Proteomes" id="UP001189122"/>
    </source>
</evidence>
<feature type="region of interest" description="Disordered" evidence="1">
    <location>
        <begin position="1"/>
        <end position="22"/>
    </location>
</feature>
<gene>
    <name evidence="2" type="ORF">SI7747_09012429</name>
</gene>
<proteinExistence type="predicted"/>
<organism evidence="2">
    <name type="scientific">Spirodela intermedia</name>
    <name type="common">Intermediate duckweed</name>
    <dbReference type="NCBI Taxonomy" id="51605"/>
    <lineage>
        <taxon>Eukaryota</taxon>
        <taxon>Viridiplantae</taxon>
        <taxon>Streptophyta</taxon>
        <taxon>Embryophyta</taxon>
        <taxon>Tracheophyta</taxon>
        <taxon>Spermatophyta</taxon>
        <taxon>Magnoliopsida</taxon>
        <taxon>Liliopsida</taxon>
        <taxon>Araceae</taxon>
        <taxon>Lemnoideae</taxon>
        <taxon>Spirodela</taxon>
    </lineage>
</organism>
<reference evidence="2 3" key="1">
    <citation type="submission" date="2019-12" db="EMBL/GenBank/DDBJ databases">
        <authorList>
            <person name="Scholz U."/>
            <person name="Mascher M."/>
            <person name="Fiebig A."/>
        </authorList>
    </citation>
    <scope>NUCLEOTIDE SEQUENCE</scope>
</reference>
<dbReference type="EMBL" id="LR743596">
    <property type="protein sequence ID" value="CAA2626742.1"/>
    <property type="molecule type" value="Genomic_DNA"/>
</dbReference>
<dbReference type="PANTHER" id="PTHR33108:SF14">
    <property type="entry name" value="OS01G0745000 PROTEIN"/>
    <property type="match status" value="1"/>
</dbReference>
<dbReference type="Proteomes" id="UP001189122">
    <property type="component" value="Unassembled WGS sequence"/>
</dbReference>
<dbReference type="PANTHER" id="PTHR33108">
    <property type="entry name" value="OS01G0745000 PROTEIN"/>
    <property type="match status" value="1"/>
</dbReference>
<dbReference type="Pfam" id="PF07911">
    <property type="entry name" value="DUF1677"/>
    <property type="match status" value="1"/>
</dbReference>
<dbReference type="EMBL" id="CACRZD030000009">
    <property type="protein sequence ID" value="CAA6666040.1"/>
    <property type="molecule type" value="Genomic_DNA"/>
</dbReference>
<sequence>MATQVPANSHLPLKRGNEDESLPPPKVEARFHFYRYRCFCVASIFRLVPHFYRYRCFCVASIFRWCSYSSHCFQIDRSLRRVVSEISPETDDIMVEIEEEMIECECCGMSEECTPKYISRVKAFFCGKWVCGLCSEAVKEQVRKNPAASLQEALESHMALCMKFHRTIRANPKLSFASSMRDIAKRSSQRRTSNSFFGVKMGRIASCGARFNLEVDSSPIQ</sequence>
<name>A0A7I8J7L8_SPIIN</name>
<evidence type="ECO:0000256" key="1">
    <source>
        <dbReference type="SAM" id="MobiDB-lite"/>
    </source>
</evidence>
<evidence type="ECO:0000313" key="2">
    <source>
        <dbReference type="EMBL" id="CAA2626742.1"/>
    </source>
</evidence>
<keyword evidence="3" id="KW-1185">Reference proteome</keyword>
<dbReference type="AlphaFoldDB" id="A0A7I8J7L8"/>
<accession>A0A7I8J7L8</accession>